<dbReference type="RefSeq" id="XP_055684896.1">
    <property type="nucleotide sequence ID" value="XM_055828921.1"/>
</dbReference>
<dbReference type="InterPro" id="IPR001841">
    <property type="entry name" value="Znf_RING"/>
</dbReference>
<evidence type="ECO:0000256" key="3">
    <source>
        <dbReference type="ARBA" id="ARBA00022833"/>
    </source>
</evidence>
<sequence>MNSNHTGSSRRPYSRGAAPRNRSRIPFSSHPHSQRNHSHGQWYKDMEPCYNHGAGPSQSDRRMGMSDRRHTMGAASLDHQRHSNHYDQQSSRSADLHIDARSVDGGAGGGAMARNSNRDRISPHHHYQNQHQNSYCPDNSIKSDSPSRKRRRVSRMPSQSPPAVWEHHRSPRSQQQSQMGQQGSPPIRRARLRDQQRAWDSLPSLFQQAPSPQHQPPPLMVDINQVPVSLPLRHEPLWTYSTTPHISVCSPPPHIPQCMYSPPPPPFAQSCGIGNHHHHHHHHFGGFASTTAPMAVPQQPHYQHPHIPQQRPDGITLDPMDHQTQMHVTPLAAAHHIHSSSQMAQVSPPPPIFISTENRSHQQIELLHRTARRSIAPPRRNYTRLHWSPQPISHPHAHRHTIQHQPLGSHQTAMPLQATSTYSGFLLNFLAMFPLSPYGQPELNSPDSPETENYEALLSLAERLGEAKPRGLARPEIDQLPSYKFNAETHTGDQTSCVVCMCDFEARQMLRVLPCSHEFHAKCVDKWLRSNRTCPICRGNASDYFESSEEQ</sequence>
<name>A0A7G3AYC5_LUTLO</name>
<evidence type="ECO:0000256" key="4">
    <source>
        <dbReference type="PROSITE-ProRule" id="PRU00175"/>
    </source>
</evidence>
<dbReference type="CDD" id="cd16472">
    <property type="entry name" value="RING-H2_RNF38-like"/>
    <property type="match status" value="1"/>
</dbReference>
<dbReference type="Gene3D" id="3.30.40.10">
    <property type="entry name" value="Zinc/RING finger domain, C3HC4 (zinc finger)"/>
    <property type="match status" value="1"/>
</dbReference>
<dbReference type="RefSeq" id="XP_055684887.1">
    <property type="nucleotide sequence ID" value="XM_055828912.1"/>
</dbReference>
<organism evidence="7">
    <name type="scientific">Lutzomyia longipalpis</name>
    <name type="common">Sand fly</name>
    <dbReference type="NCBI Taxonomy" id="7200"/>
    <lineage>
        <taxon>Eukaryota</taxon>
        <taxon>Metazoa</taxon>
        <taxon>Ecdysozoa</taxon>
        <taxon>Arthropoda</taxon>
        <taxon>Hexapoda</taxon>
        <taxon>Insecta</taxon>
        <taxon>Pterygota</taxon>
        <taxon>Neoptera</taxon>
        <taxon>Endopterygota</taxon>
        <taxon>Diptera</taxon>
        <taxon>Nematocera</taxon>
        <taxon>Psychodoidea</taxon>
        <taxon>Psychodidae</taxon>
        <taxon>Lutzomyia</taxon>
        <taxon>Lutzomyia</taxon>
    </lineage>
</organism>
<feature type="compositionally biased region" description="Polar residues" evidence="5">
    <location>
        <begin position="1"/>
        <end position="11"/>
    </location>
</feature>
<accession>A0A7G3AYC5</accession>
<reference evidence="7" key="1">
    <citation type="journal article" date="2020" name="BMC">
        <title>Leishmania infection induces a limited differential gene expression in the sand fly midgut.</title>
        <authorList>
            <person name="Coutinho-Abreu I.V."/>
            <person name="Serafim T.D."/>
            <person name="Meneses C."/>
            <person name="Kamhawi S."/>
            <person name="Oliveira F."/>
            <person name="Valenzuela J.G."/>
        </authorList>
    </citation>
    <scope>NUCLEOTIDE SEQUENCE</scope>
    <source>
        <strain evidence="7">Jacobina</strain>
        <tissue evidence="7">Midgut</tissue>
    </source>
</reference>
<evidence type="ECO:0000256" key="2">
    <source>
        <dbReference type="ARBA" id="ARBA00022771"/>
    </source>
</evidence>
<dbReference type="Pfam" id="PF13639">
    <property type="entry name" value="zf-RING_2"/>
    <property type="match status" value="1"/>
</dbReference>
<feature type="region of interest" description="Disordered" evidence="5">
    <location>
        <begin position="1"/>
        <end position="186"/>
    </location>
</feature>
<feature type="compositionally biased region" description="Basic and acidic residues" evidence="5">
    <location>
        <begin position="59"/>
        <end position="70"/>
    </location>
</feature>
<feature type="compositionally biased region" description="Polar residues" evidence="5">
    <location>
        <begin position="134"/>
        <end position="144"/>
    </location>
</feature>
<keyword evidence="1" id="KW-0479">Metal-binding</keyword>
<evidence type="ECO:0000256" key="1">
    <source>
        <dbReference type="ARBA" id="ARBA00022723"/>
    </source>
</evidence>
<feature type="compositionally biased region" description="Low complexity" evidence="5">
    <location>
        <begin position="172"/>
        <end position="186"/>
    </location>
</feature>
<protein>
    <submittedName>
        <fullName evidence="7">Putative ring finger protein</fullName>
    </submittedName>
</protein>
<dbReference type="PANTHER" id="PTHR46171">
    <property type="entry name" value="GH10160P"/>
    <property type="match status" value="1"/>
</dbReference>
<proteinExistence type="predicted"/>
<dbReference type="AlphaFoldDB" id="A0A7G3AYC5"/>
<evidence type="ECO:0000256" key="5">
    <source>
        <dbReference type="SAM" id="MobiDB-lite"/>
    </source>
</evidence>
<dbReference type="KEGG" id="lll:129791020"/>
<dbReference type="VEuPathDB" id="VectorBase:LLONM1_011945"/>
<dbReference type="PROSITE" id="PS50089">
    <property type="entry name" value="ZF_RING_2"/>
    <property type="match status" value="1"/>
</dbReference>
<dbReference type="RefSeq" id="XP_055684904.1">
    <property type="nucleotide sequence ID" value="XM_055828929.1"/>
</dbReference>
<dbReference type="SMART" id="SM00184">
    <property type="entry name" value="RING"/>
    <property type="match status" value="1"/>
</dbReference>
<dbReference type="CTD" id="41145"/>
<dbReference type="OrthoDB" id="8062037at2759"/>
<dbReference type="FunFam" id="3.30.40.10:FF:000024">
    <property type="entry name" value="RING finger protein 44 isoform X1"/>
    <property type="match status" value="1"/>
</dbReference>
<dbReference type="GO" id="GO:0016567">
    <property type="term" value="P:protein ubiquitination"/>
    <property type="evidence" value="ECO:0007669"/>
    <property type="project" value="TreeGrafter"/>
</dbReference>
<dbReference type="InterPro" id="IPR013083">
    <property type="entry name" value="Znf_RING/FYVE/PHD"/>
</dbReference>
<evidence type="ECO:0000259" key="6">
    <source>
        <dbReference type="PROSITE" id="PS50089"/>
    </source>
</evidence>
<dbReference type="SUPFAM" id="SSF57850">
    <property type="entry name" value="RING/U-box"/>
    <property type="match status" value="1"/>
</dbReference>
<dbReference type="GO" id="GO:0008270">
    <property type="term" value="F:zinc ion binding"/>
    <property type="evidence" value="ECO:0007669"/>
    <property type="project" value="UniProtKB-KW"/>
</dbReference>
<dbReference type="GO" id="GO:0061630">
    <property type="term" value="F:ubiquitin protein ligase activity"/>
    <property type="evidence" value="ECO:0007669"/>
    <property type="project" value="TreeGrafter"/>
</dbReference>
<evidence type="ECO:0000313" key="7">
    <source>
        <dbReference type="EMBL" id="MBC1176603.1"/>
    </source>
</evidence>
<dbReference type="GeneID" id="129791020"/>
<feature type="domain" description="RING-type" evidence="6">
    <location>
        <begin position="497"/>
        <end position="538"/>
    </location>
</feature>
<dbReference type="EMBL" id="GITU01007900">
    <property type="protein sequence ID" value="MBC1176603.1"/>
    <property type="molecule type" value="Transcribed_RNA"/>
</dbReference>
<keyword evidence="2 4" id="KW-0863">Zinc-finger</keyword>
<dbReference type="PANTHER" id="PTHR46171:SF3">
    <property type="entry name" value="GH10160P"/>
    <property type="match status" value="1"/>
</dbReference>
<keyword evidence="3" id="KW-0862">Zinc</keyword>